<dbReference type="GO" id="GO:0010257">
    <property type="term" value="P:NADH dehydrogenase complex assembly"/>
    <property type="evidence" value="ECO:0007669"/>
    <property type="project" value="TreeGrafter"/>
</dbReference>
<protein>
    <recommendedName>
        <fullName evidence="2">NADH:ubiquinone oxidoreductase intermediate-associated protein 30 domain-containing protein</fullName>
    </recommendedName>
</protein>
<reference evidence="3 4" key="1">
    <citation type="submission" date="2020-08" db="EMBL/GenBank/DDBJ databases">
        <title>Aphidius gifuensis genome sequencing and assembly.</title>
        <authorList>
            <person name="Du Z."/>
        </authorList>
    </citation>
    <scope>NUCLEOTIDE SEQUENCE [LARGE SCALE GENOMIC DNA]</scope>
    <source>
        <strain evidence="3">YNYX2018</strain>
        <tissue evidence="3">Adults</tissue>
    </source>
</reference>
<dbReference type="GO" id="GO:0051082">
    <property type="term" value="F:unfolded protein binding"/>
    <property type="evidence" value="ECO:0007669"/>
    <property type="project" value="TreeGrafter"/>
</dbReference>
<dbReference type="InterPro" id="IPR039131">
    <property type="entry name" value="NDUFAF1"/>
</dbReference>
<feature type="domain" description="NADH:ubiquinone oxidoreductase intermediate-associated protein 30" evidence="2">
    <location>
        <begin position="17"/>
        <end position="178"/>
    </location>
</feature>
<dbReference type="Proteomes" id="UP000639338">
    <property type="component" value="Unassembled WGS sequence"/>
</dbReference>
<evidence type="ECO:0000256" key="1">
    <source>
        <dbReference type="ARBA" id="ARBA00007884"/>
    </source>
</evidence>
<name>A0A835CY89_APHGI</name>
<dbReference type="EMBL" id="JACMRX010000001">
    <property type="protein sequence ID" value="KAF7998268.1"/>
    <property type="molecule type" value="Genomic_DNA"/>
</dbReference>
<evidence type="ECO:0000259" key="2">
    <source>
        <dbReference type="Pfam" id="PF08547"/>
    </source>
</evidence>
<dbReference type="PANTHER" id="PTHR13194:SF19">
    <property type="entry name" value="NAD(P)-BINDING ROSSMANN-FOLD SUPERFAMILY PROTEIN"/>
    <property type="match status" value="1"/>
</dbReference>
<dbReference type="PANTHER" id="PTHR13194">
    <property type="entry name" value="COMPLEX I INTERMEDIATE-ASSOCIATED PROTEIN 30"/>
    <property type="match status" value="1"/>
</dbReference>
<proteinExistence type="inferred from homology"/>
<dbReference type="Pfam" id="PF08547">
    <property type="entry name" value="CIA30"/>
    <property type="match status" value="1"/>
</dbReference>
<organism evidence="3 4">
    <name type="scientific">Aphidius gifuensis</name>
    <name type="common">Parasitoid wasp</name>
    <dbReference type="NCBI Taxonomy" id="684658"/>
    <lineage>
        <taxon>Eukaryota</taxon>
        <taxon>Metazoa</taxon>
        <taxon>Ecdysozoa</taxon>
        <taxon>Arthropoda</taxon>
        <taxon>Hexapoda</taxon>
        <taxon>Insecta</taxon>
        <taxon>Pterygota</taxon>
        <taxon>Neoptera</taxon>
        <taxon>Endopterygota</taxon>
        <taxon>Hymenoptera</taxon>
        <taxon>Apocrita</taxon>
        <taxon>Ichneumonoidea</taxon>
        <taxon>Braconidae</taxon>
        <taxon>Aphidiinae</taxon>
        <taxon>Aphidius</taxon>
    </lineage>
</organism>
<comment type="caution">
    <text evidence="3">The sequence shown here is derived from an EMBL/GenBank/DDBJ whole genome shotgun (WGS) entry which is preliminary data.</text>
</comment>
<evidence type="ECO:0000313" key="4">
    <source>
        <dbReference type="Proteomes" id="UP000639338"/>
    </source>
</evidence>
<sequence length="197" mass="22224">MGSAWATPLNGENQVLFDFTTIKNIDNWNESSDTVRTVGMSKGILTLQKTQVFQRAIFFSLLNPQPNGAGFAGVRTLTNLDLLNYDNIEMTCRGQGENKEYKIVLRHHGQSSNDDISYEQFFTAPMSSDKFTTIILPLENFKPYYRGREQPDAQPLDKKNITMFGLQIYGGVYSSFKQKGVSSLEIEKIIATSSQQQ</sequence>
<dbReference type="AlphaFoldDB" id="A0A835CY89"/>
<accession>A0A835CY89</accession>
<dbReference type="InterPro" id="IPR013857">
    <property type="entry name" value="NADH-UbQ_OxRdtase-assoc_prot30"/>
</dbReference>
<dbReference type="OrthoDB" id="426386at2759"/>
<dbReference type="InterPro" id="IPR008979">
    <property type="entry name" value="Galactose-bd-like_sf"/>
</dbReference>
<evidence type="ECO:0000313" key="3">
    <source>
        <dbReference type="EMBL" id="KAF7998268.1"/>
    </source>
</evidence>
<gene>
    <name evidence="3" type="ORF">HCN44_009666</name>
</gene>
<comment type="similarity">
    <text evidence="1">Belongs to the CIA30 family.</text>
</comment>
<dbReference type="SUPFAM" id="SSF49785">
    <property type="entry name" value="Galactose-binding domain-like"/>
    <property type="match status" value="1"/>
</dbReference>
<keyword evidence="4" id="KW-1185">Reference proteome</keyword>